<evidence type="ECO:0000256" key="1">
    <source>
        <dbReference type="ARBA" id="ARBA00004417"/>
    </source>
</evidence>
<dbReference type="PANTHER" id="PTHR43166">
    <property type="entry name" value="AMINO ACID IMPORT ATP-BINDING PROTEIN"/>
    <property type="match status" value="1"/>
</dbReference>
<dbReference type="InterPro" id="IPR030679">
    <property type="entry name" value="ABC_ATPase_HisP-typ"/>
</dbReference>
<dbReference type="PIRSF" id="PIRSF039085">
    <property type="entry name" value="ABC_ATPase_HisP"/>
    <property type="match status" value="1"/>
</dbReference>
<evidence type="ECO:0000256" key="2">
    <source>
        <dbReference type="ARBA" id="ARBA00005417"/>
    </source>
</evidence>
<dbReference type="Gene3D" id="3.40.50.300">
    <property type="entry name" value="P-loop containing nucleotide triphosphate hydrolases"/>
    <property type="match status" value="1"/>
</dbReference>
<evidence type="ECO:0000313" key="13">
    <source>
        <dbReference type="Proteomes" id="UP000185766"/>
    </source>
</evidence>
<reference evidence="12 13" key="1">
    <citation type="submission" date="2016-10" db="EMBL/GenBank/DDBJ databases">
        <authorList>
            <person name="de Groot N.N."/>
        </authorList>
    </citation>
    <scope>NUCLEOTIDE SEQUENCE [LARGE SCALE GENOMIC DNA]</scope>
    <source>
        <strain evidence="12 13">JCM 19513</strain>
    </source>
</reference>
<sequence>MAQAPINRTTGVRSLVTQPALEIRNLHKSYGDLEVLKGISLTARDGDVISILGSSGSGKSTFLRCLNLLENPNDGEIHFAGEQLKLKRGKGGALVAADSKQINRFRSEMGFVFQNFNLWPHMSVLDNIIEAPRRVLGQSKAEATEVAEALLAKVGIADKRHAFPNQLSGGQQQRAAIARTLAMQPKVILFDEPTSALDPEMVQEVLNVIRALADEGRTMLLVTHEMSFARQVSSEIVFLHQGRVEEQGTPDQVFDNPTSERCKQFMSSHR</sequence>
<dbReference type="PROSITE" id="PS00211">
    <property type="entry name" value="ABC_TRANSPORTER_1"/>
    <property type="match status" value="1"/>
</dbReference>
<dbReference type="PROSITE" id="PS50893">
    <property type="entry name" value="ABC_TRANSPORTER_2"/>
    <property type="match status" value="1"/>
</dbReference>
<evidence type="ECO:0000259" key="11">
    <source>
        <dbReference type="PROSITE" id="PS50893"/>
    </source>
</evidence>
<feature type="region of interest" description="Disordered" evidence="10">
    <location>
        <begin position="248"/>
        <end position="270"/>
    </location>
</feature>
<comment type="similarity">
    <text evidence="2">Belongs to the ABC transporter superfamily.</text>
</comment>
<keyword evidence="6" id="KW-0547">Nucleotide-binding</keyword>
<gene>
    <name evidence="12" type="ORF">SAMN05216214_11075</name>
</gene>
<dbReference type="InterPro" id="IPR003593">
    <property type="entry name" value="AAA+_ATPase"/>
</dbReference>
<dbReference type="SMART" id="SM00382">
    <property type="entry name" value="AAA"/>
    <property type="match status" value="1"/>
</dbReference>
<accession>A0A1H7P0S5</accession>
<dbReference type="STRING" id="1429083.GCA_001885685_01795"/>
<evidence type="ECO:0000256" key="7">
    <source>
        <dbReference type="ARBA" id="ARBA00022840"/>
    </source>
</evidence>
<dbReference type="InterPro" id="IPR050086">
    <property type="entry name" value="MetN_ABC_transporter-like"/>
</dbReference>
<organism evidence="12 13">
    <name type="scientific">Atopomonas hussainii</name>
    <dbReference type="NCBI Taxonomy" id="1429083"/>
    <lineage>
        <taxon>Bacteria</taxon>
        <taxon>Pseudomonadati</taxon>
        <taxon>Pseudomonadota</taxon>
        <taxon>Gammaproteobacteria</taxon>
        <taxon>Pseudomonadales</taxon>
        <taxon>Pseudomonadaceae</taxon>
        <taxon>Atopomonas</taxon>
    </lineage>
</organism>
<dbReference type="InterPro" id="IPR027417">
    <property type="entry name" value="P-loop_NTPase"/>
</dbReference>
<dbReference type="Proteomes" id="UP000185766">
    <property type="component" value="Unassembled WGS sequence"/>
</dbReference>
<dbReference type="PANTHER" id="PTHR43166:SF35">
    <property type="entry name" value="L-CYSTINE IMPORT ATP-BINDING PROTEIN TCYN"/>
    <property type="match status" value="1"/>
</dbReference>
<protein>
    <submittedName>
        <fullName evidence="12">Polar amino acid transport system ATP-binding protein</fullName>
    </submittedName>
</protein>
<evidence type="ECO:0000256" key="3">
    <source>
        <dbReference type="ARBA" id="ARBA00022448"/>
    </source>
</evidence>
<keyword evidence="5" id="KW-0997">Cell inner membrane</keyword>
<evidence type="ECO:0000256" key="8">
    <source>
        <dbReference type="ARBA" id="ARBA00022970"/>
    </source>
</evidence>
<evidence type="ECO:0000256" key="4">
    <source>
        <dbReference type="ARBA" id="ARBA00022475"/>
    </source>
</evidence>
<dbReference type="GO" id="GO:0016887">
    <property type="term" value="F:ATP hydrolysis activity"/>
    <property type="evidence" value="ECO:0007669"/>
    <property type="project" value="InterPro"/>
</dbReference>
<evidence type="ECO:0000256" key="5">
    <source>
        <dbReference type="ARBA" id="ARBA00022519"/>
    </source>
</evidence>
<keyword evidence="9" id="KW-0472">Membrane</keyword>
<keyword evidence="7 12" id="KW-0067">ATP-binding</keyword>
<keyword evidence="13" id="KW-1185">Reference proteome</keyword>
<dbReference type="EMBL" id="FOAS01000010">
    <property type="protein sequence ID" value="SEL29074.1"/>
    <property type="molecule type" value="Genomic_DNA"/>
</dbReference>
<dbReference type="SUPFAM" id="SSF52540">
    <property type="entry name" value="P-loop containing nucleoside triphosphate hydrolases"/>
    <property type="match status" value="1"/>
</dbReference>
<evidence type="ECO:0000256" key="6">
    <source>
        <dbReference type="ARBA" id="ARBA00022741"/>
    </source>
</evidence>
<dbReference type="GO" id="GO:0015424">
    <property type="term" value="F:ABC-type amino acid transporter activity"/>
    <property type="evidence" value="ECO:0007669"/>
    <property type="project" value="InterPro"/>
</dbReference>
<evidence type="ECO:0000256" key="9">
    <source>
        <dbReference type="ARBA" id="ARBA00023136"/>
    </source>
</evidence>
<feature type="domain" description="ABC transporter" evidence="11">
    <location>
        <begin position="21"/>
        <end position="266"/>
    </location>
</feature>
<evidence type="ECO:0000313" key="12">
    <source>
        <dbReference type="EMBL" id="SEL29074.1"/>
    </source>
</evidence>
<dbReference type="Pfam" id="PF00005">
    <property type="entry name" value="ABC_tran"/>
    <property type="match status" value="1"/>
</dbReference>
<dbReference type="CDD" id="cd03262">
    <property type="entry name" value="ABC_HisP_GlnQ"/>
    <property type="match status" value="1"/>
</dbReference>
<dbReference type="FunFam" id="3.40.50.300:FF:000020">
    <property type="entry name" value="Amino acid ABC transporter ATP-binding component"/>
    <property type="match status" value="1"/>
</dbReference>
<dbReference type="InterPro" id="IPR003439">
    <property type="entry name" value="ABC_transporter-like_ATP-bd"/>
</dbReference>
<comment type="subcellular location">
    <subcellularLocation>
        <location evidence="1">Cell inner membrane</location>
        <topology evidence="1">Peripheral membrane protein</topology>
    </subcellularLocation>
</comment>
<evidence type="ECO:0000256" key="10">
    <source>
        <dbReference type="SAM" id="MobiDB-lite"/>
    </source>
</evidence>
<keyword evidence="4" id="KW-1003">Cell membrane</keyword>
<dbReference type="InterPro" id="IPR017871">
    <property type="entry name" value="ABC_transporter-like_CS"/>
</dbReference>
<dbReference type="GO" id="GO:0005524">
    <property type="term" value="F:ATP binding"/>
    <property type="evidence" value="ECO:0007669"/>
    <property type="project" value="UniProtKB-KW"/>
</dbReference>
<keyword evidence="8" id="KW-0029">Amino-acid transport</keyword>
<proteinExistence type="inferred from homology"/>
<dbReference type="GO" id="GO:0005886">
    <property type="term" value="C:plasma membrane"/>
    <property type="evidence" value="ECO:0007669"/>
    <property type="project" value="UniProtKB-SubCell"/>
</dbReference>
<dbReference type="OrthoDB" id="9802264at2"/>
<keyword evidence="3" id="KW-0813">Transport</keyword>
<dbReference type="AlphaFoldDB" id="A0A1H7P0S5"/>
<name>A0A1H7P0S5_9GAMM</name>